<gene>
    <name evidence="2" type="ORF">CUN85_00930</name>
</gene>
<name>A0A4E0Q991_9EURY</name>
<keyword evidence="1" id="KW-1133">Transmembrane helix</keyword>
<comment type="caution">
    <text evidence="2">The sequence shown here is derived from an EMBL/GenBank/DDBJ whole genome shotgun (WGS) entry which is preliminary data.</text>
</comment>
<reference evidence="2 3" key="1">
    <citation type="submission" date="2017-11" db="EMBL/GenBank/DDBJ databases">
        <title>Isolation and Characterization of Methanogenic Archaea from Saline Meromictic Lake at Siberia.</title>
        <authorList>
            <person name="Shen Y."/>
            <person name="Huang H.-H."/>
            <person name="Lai M.-C."/>
            <person name="Chen S.-C."/>
        </authorList>
    </citation>
    <scope>NUCLEOTIDE SEQUENCE [LARGE SCALE GENOMIC DNA]</scope>
    <source>
        <strain evidence="2 3">SY-01</strain>
    </source>
</reference>
<organism evidence="2 3">
    <name type="scientific">Methanolobus halotolerans</name>
    <dbReference type="NCBI Taxonomy" id="2052935"/>
    <lineage>
        <taxon>Archaea</taxon>
        <taxon>Methanobacteriati</taxon>
        <taxon>Methanobacteriota</taxon>
        <taxon>Stenosarchaea group</taxon>
        <taxon>Methanomicrobia</taxon>
        <taxon>Methanosarcinales</taxon>
        <taxon>Methanosarcinaceae</taxon>
        <taxon>Methanolobus</taxon>
    </lineage>
</organism>
<proteinExistence type="predicted"/>
<dbReference type="AlphaFoldDB" id="A0A4E0Q991"/>
<keyword evidence="3" id="KW-1185">Reference proteome</keyword>
<protein>
    <submittedName>
        <fullName evidence="2">Uncharacterized protein</fullName>
    </submittedName>
</protein>
<evidence type="ECO:0000313" key="3">
    <source>
        <dbReference type="Proteomes" id="UP000297295"/>
    </source>
</evidence>
<keyword evidence="1" id="KW-0472">Membrane</keyword>
<accession>A0A4E0Q991</accession>
<evidence type="ECO:0000313" key="2">
    <source>
        <dbReference type="EMBL" id="TGC11470.1"/>
    </source>
</evidence>
<feature type="transmembrane region" description="Helical" evidence="1">
    <location>
        <begin position="12"/>
        <end position="32"/>
    </location>
</feature>
<dbReference type="EMBL" id="PGGK01000001">
    <property type="protein sequence ID" value="TGC11470.1"/>
    <property type="molecule type" value="Genomic_DNA"/>
</dbReference>
<feature type="transmembrane region" description="Helical" evidence="1">
    <location>
        <begin position="38"/>
        <end position="57"/>
    </location>
</feature>
<evidence type="ECO:0000256" key="1">
    <source>
        <dbReference type="SAM" id="Phobius"/>
    </source>
</evidence>
<dbReference type="Proteomes" id="UP000297295">
    <property type="component" value="Unassembled WGS sequence"/>
</dbReference>
<sequence length="69" mass="7652">MEGPLEKIYSLPAVLLMVIGISLSAFLFYSMMRSAENGNVVMVILLAVAISIVAFVVTQAMKFHRYKDL</sequence>
<keyword evidence="1" id="KW-0812">Transmembrane</keyword>